<accession>A0ABS1WYB4</accession>
<evidence type="ECO:0000259" key="2">
    <source>
        <dbReference type="Pfam" id="PF01266"/>
    </source>
</evidence>
<name>A0ABS1WYB4_9GAMM</name>
<comment type="caution">
    <text evidence="3">The sequence shown here is derived from an EMBL/GenBank/DDBJ whole genome shotgun (WGS) entry which is preliminary data.</text>
</comment>
<dbReference type="Gene3D" id="3.30.9.10">
    <property type="entry name" value="D-Amino Acid Oxidase, subunit A, domain 2"/>
    <property type="match status" value="1"/>
</dbReference>
<feature type="domain" description="FAD dependent oxidoreductase" evidence="2">
    <location>
        <begin position="2"/>
        <end position="339"/>
    </location>
</feature>
<dbReference type="EMBL" id="JAEVLS010000003">
    <property type="protein sequence ID" value="MBM0105958.1"/>
    <property type="molecule type" value="Genomic_DNA"/>
</dbReference>
<evidence type="ECO:0000256" key="1">
    <source>
        <dbReference type="ARBA" id="ARBA00023002"/>
    </source>
</evidence>
<dbReference type="Proteomes" id="UP000661077">
    <property type="component" value="Unassembled WGS sequence"/>
</dbReference>
<dbReference type="PANTHER" id="PTHR13847">
    <property type="entry name" value="SARCOSINE DEHYDROGENASE-RELATED"/>
    <property type="match status" value="1"/>
</dbReference>
<dbReference type="InterPro" id="IPR036188">
    <property type="entry name" value="FAD/NAD-bd_sf"/>
</dbReference>
<sequence>MHVIVVGAGILGLSVSHHLLERGVKVTAIDRIGPAALASSTTFACINYFNYWHEPYFTLRRNSIDYTRELAAQLGVSQWLHLQGTLRWGETPDSWDKLNRSVNALIERGVAVEFFSPADVRRHLEPDLNVDGIARDIVRIPNEGWMDGAPFVGGLLAAAQARSGFSWRCTRVTGLETRASSVTVRTDHGPIDGDVVVLAAGVDTGSLAAILGTQLTVRSDPGTLFVSHYLPSRLTHTCYAGHLHFRPDGAGRIMAGHHGGEFPPGCTPGMEAQLIAEQLSRRLPALRNMPPHAVLIGARPVPEDGLPVLGWLHRQPRAYVLTCHSGMTLGCYLGRLASQEILGDPVKQLAPYRPERFAATTVAAEASL</sequence>
<dbReference type="InterPro" id="IPR006076">
    <property type="entry name" value="FAD-dep_OxRdtase"/>
</dbReference>
<keyword evidence="1" id="KW-0560">Oxidoreductase</keyword>
<protein>
    <submittedName>
        <fullName evidence="3">FAD-binding oxidoreductase</fullName>
    </submittedName>
</protein>
<dbReference type="Gene3D" id="3.50.50.60">
    <property type="entry name" value="FAD/NAD(P)-binding domain"/>
    <property type="match status" value="1"/>
</dbReference>
<evidence type="ECO:0000313" key="3">
    <source>
        <dbReference type="EMBL" id="MBM0105958.1"/>
    </source>
</evidence>
<dbReference type="Pfam" id="PF01266">
    <property type="entry name" value="DAO"/>
    <property type="match status" value="1"/>
</dbReference>
<keyword evidence="4" id="KW-1185">Reference proteome</keyword>
<reference evidence="3 4" key="1">
    <citation type="journal article" date="2021" name="Int. J. Syst. Evol. Microbiol.">
        <title>Steroidobacter gossypii sp. nov., isolated from soil of cotton cropping field.</title>
        <authorList>
            <person name="Huang R."/>
            <person name="Yang S."/>
            <person name="Zhen C."/>
            <person name="Liu W."/>
        </authorList>
    </citation>
    <scope>NUCLEOTIDE SEQUENCE [LARGE SCALE GENOMIC DNA]</scope>
    <source>
        <strain evidence="3 4">S1-65</strain>
    </source>
</reference>
<dbReference type="PANTHER" id="PTHR13847:SF289">
    <property type="entry name" value="GLYCINE OXIDASE"/>
    <property type="match status" value="1"/>
</dbReference>
<proteinExistence type="predicted"/>
<dbReference type="RefSeq" id="WP_203168031.1">
    <property type="nucleotide sequence ID" value="NZ_JAEVLS010000003.1"/>
</dbReference>
<organism evidence="3 4">
    <name type="scientific">Steroidobacter gossypii</name>
    <dbReference type="NCBI Taxonomy" id="2805490"/>
    <lineage>
        <taxon>Bacteria</taxon>
        <taxon>Pseudomonadati</taxon>
        <taxon>Pseudomonadota</taxon>
        <taxon>Gammaproteobacteria</taxon>
        <taxon>Steroidobacterales</taxon>
        <taxon>Steroidobacteraceae</taxon>
        <taxon>Steroidobacter</taxon>
    </lineage>
</organism>
<evidence type="ECO:0000313" key="4">
    <source>
        <dbReference type="Proteomes" id="UP000661077"/>
    </source>
</evidence>
<dbReference type="SUPFAM" id="SSF51905">
    <property type="entry name" value="FAD/NAD(P)-binding domain"/>
    <property type="match status" value="1"/>
</dbReference>
<gene>
    <name evidence="3" type="ORF">JM946_14595</name>
</gene>